<proteinExistence type="predicted"/>
<dbReference type="EMBL" id="QENZ01000004">
    <property type="protein sequence ID" value="PVX50976.1"/>
    <property type="molecule type" value="Genomic_DNA"/>
</dbReference>
<comment type="caution">
    <text evidence="3">The sequence shown here is derived from an EMBL/GenBank/DDBJ whole genome shotgun (WGS) entry which is preliminary data.</text>
</comment>
<dbReference type="OrthoDB" id="2473397at2"/>
<feature type="signal peptide" evidence="1">
    <location>
        <begin position="1"/>
        <end position="21"/>
    </location>
</feature>
<dbReference type="GO" id="GO:0042834">
    <property type="term" value="F:peptidoglycan binding"/>
    <property type="evidence" value="ECO:0007669"/>
    <property type="project" value="InterPro"/>
</dbReference>
<reference evidence="3 4" key="1">
    <citation type="submission" date="2018-05" db="EMBL/GenBank/DDBJ databases">
        <title>Genomic Encyclopedia of Type Strains, Phase IV (KMG-IV): sequencing the most valuable type-strain genomes for metagenomic binning, comparative biology and taxonomic classification.</title>
        <authorList>
            <person name="Goeker M."/>
        </authorList>
    </citation>
    <scope>NUCLEOTIDE SEQUENCE [LARGE SCALE GENOMIC DNA]</scope>
    <source>
        <strain evidence="3 4">DSM 28579</strain>
    </source>
</reference>
<evidence type="ECO:0000259" key="2">
    <source>
        <dbReference type="PROSITE" id="PS51724"/>
    </source>
</evidence>
<dbReference type="Pfam" id="PF05036">
    <property type="entry name" value="SPOR"/>
    <property type="match status" value="1"/>
</dbReference>
<dbReference type="InterPro" id="IPR007730">
    <property type="entry name" value="SPOR-like_dom"/>
</dbReference>
<dbReference type="RefSeq" id="WP_116496524.1">
    <property type="nucleotide sequence ID" value="NZ_QENZ01000004.1"/>
</dbReference>
<evidence type="ECO:0000313" key="3">
    <source>
        <dbReference type="EMBL" id="PVX50976.1"/>
    </source>
</evidence>
<dbReference type="Gene3D" id="3.30.70.1070">
    <property type="entry name" value="Sporulation related repeat"/>
    <property type="match status" value="1"/>
</dbReference>
<dbReference type="AlphaFoldDB" id="A0A7L4UQ86"/>
<organism evidence="3 4">
    <name type="scientific">Balneicella halophila</name>
    <dbReference type="NCBI Taxonomy" id="1537566"/>
    <lineage>
        <taxon>Bacteria</taxon>
        <taxon>Pseudomonadati</taxon>
        <taxon>Bacteroidota</taxon>
        <taxon>Bacteroidia</taxon>
        <taxon>Bacteroidales</taxon>
        <taxon>Balneicellaceae</taxon>
        <taxon>Balneicella</taxon>
    </lineage>
</organism>
<sequence length="127" mass="14485">MMKRVPFLIITFICLAITATAQTKQYGKIRVIEEEGIAELVAQTDESISGYRIQIFTGNANERQKAQNIKAHVESTFGINAYVDYESPLFKVRVGDFIDKLEATAMKHKLKQHYSNAYLVKTKRINL</sequence>
<accession>A0A7L4UQ86</accession>
<dbReference type="InterPro" id="IPR036680">
    <property type="entry name" value="SPOR-like_sf"/>
</dbReference>
<name>A0A7L4UQ86_BALHA</name>
<keyword evidence="4" id="KW-1185">Reference proteome</keyword>
<feature type="domain" description="SPOR" evidence="2">
    <location>
        <begin position="47"/>
        <end position="124"/>
    </location>
</feature>
<protein>
    <submittedName>
        <fullName evidence="3">Sporulation related protein</fullName>
    </submittedName>
</protein>
<evidence type="ECO:0000313" key="4">
    <source>
        <dbReference type="Proteomes" id="UP000251835"/>
    </source>
</evidence>
<dbReference type="SUPFAM" id="SSF110997">
    <property type="entry name" value="Sporulation related repeat"/>
    <property type="match status" value="1"/>
</dbReference>
<dbReference type="Proteomes" id="UP000251835">
    <property type="component" value="Unassembled WGS sequence"/>
</dbReference>
<dbReference type="PROSITE" id="PS51724">
    <property type="entry name" value="SPOR"/>
    <property type="match status" value="1"/>
</dbReference>
<gene>
    <name evidence="3" type="ORF">C7377_1306</name>
</gene>
<keyword evidence="1" id="KW-0732">Signal</keyword>
<feature type="chain" id="PRO_5029499508" evidence="1">
    <location>
        <begin position="22"/>
        <end position="127"/>
    </location>
</feature>
<evidence type="ECO:0000256" key="1">
    <source>
        <dbReference type="SAM" id="SignalP"/>
    </source>
</evidence>